<feature type="transmembrane region" description="Helical" evidence="10">
    <location>
        <begin position="351"/>
        <end position="370"/>
    </location>
</feature>
<dbReference type="GO" id="GO:0006869">
    <property type="term" value="P:lipid transport"/>
    <property type="evidence" value="ECO:0007669"/>
    <property type="project" value="UniProtKB-KW"/>
</dbReference>
<dbReference type="CDD" id="cd21675">
    <property type="entry name" value="SMP_TEX2"/>
    <property type="match status" value="1"/>
</dbReference>
<evidence type="ECO:0000256" key="7">
    <source>
        <dbReference type="ARBA" id="ARBA00023121"/>
    </source>
</evidence>
<name>A0A9P0A439_BEMTA</name>
<feature type="region of interest" description="Disordered" evidence="9">
    <location>
        <begin position="142"/>
        <end position="195"/>
    </location>
</feature>
<evidence type="ECO:0000256" key="8">
    <source>
        <dbReference type="ARBA" id="ARBA00023136"/>
    </source>
</evidence>
<dbReference type="GO" id="GO:0005789">
    <property type="term" value="C:endoplasmic reticulum membrane"/>
    <property type="evidence" value="ECO:0007669"/>
    <property type="project" value="UniProtKB-SubCell"/>
</dbReference>
<proteinExistence type="predicted"/>
<keyword evidence="3 10" id="KW-0812">Transmembrane</keyword>
<feature type="region of interest" description="Disordered" evidence="9">
    <location>
        <begin position="1"/>
        <end position="31"/>
    </location>
</feature>
<feature type="region of interest" description="Disordered" evidence="9">
    <location>
        <begin position="46"/>
        <end position="128"/>
    </location>
</feature>
<feature type="region of interest" description="Disordered" evidence="9">
    <location>
        <begin position="596"/>
        <end position="625"/>
    </location>
</feature>
<evidence type="ECO:0000259" key="11">
    <source>
        <dbReference type="PROSITE" id="PS51847"/>
    </source>
</evidence>
<dbReference type="Proteomes" id="UP001152759">
    <property type="component" value="Chromosome 2"/>
</dbReference>
<keyword evidence="8 10" id="KW-0472">Membrane</keyword>
<evidence type="ECO:0000256" key="9">
    <source>
        <dbReference type="SAM" id="MobiDB-lite"/>
    </source>
</evidence>
<evidence type="ECO:0000256" key="4">
    <source>
        <dbReference type="ARBA" id="ARBA00022824"/>
    </source>
</evidence>
<evidence type="ECO:0000256" key="1">
    <source>
        <dbReference type="ARBA" id="ARBA00004586"/>
    </source>
</evidence>
<keyword evidence="13" id="KW-1185">Reference proteome</keyword>
<protein>
    <recommendedName>
        <fullName evidence="11">SMP-LTD domain-containing protein</fullName>
    </recommendedName>
</protein>
<feature type="compositionally biased region" description="Basic and acidic residues" evidence="9">
    <location>
        <begin position="142"/>
        <end position="162"/>
    </location>
</feature>
<evidence type="ECO:0000256" key="5">
    <source>
        <dbReference type="ARBA" id="ARBA00022989"/>
    </source>
</evidence>
<dbReference type="EMBL" id="OU963863">
    <property type="protein sequence ID" value="CAH0385331.1"/>
    <property type="molecule type" value="Genomic_DNA"/>
</dbReference>
<keyword evidence="4" id="KW-0256">Endoplasmic reticulum</keyword>
<evidence type="ECO:0000256" key="3">
    <source>
        <dbReference type="ARBA" id="ARBA00022692"/>
    </source>
</evidence>
<keyword evidence="6" id="KW-0445">Lipid transport</keyword>
<feature type="compositionally biased region" description="Polar residues" evidence="9">
    <location>
        <begin position="108"/>
        <end position="118"/>
    </location>
</feature>
<dbReference type="InterPro" id="IPR019411">
    <property type="entry name" value="MMM1_dom"/>
</dbReference>
<dbReference type="Pfam" id="PF10296">
    <property type="entry name" value="MMM1"/>
    <property type="match status" value="1"/>
</dbReference>
<feature type="compositionally biased region" description="Polar residues" evidence="9">
    <location>
        <begin position="258"/>
        <end position="267"/>
    </location>
</feature>
<feature type="compositionally biased region" description="Polar residues" evidence="9">
    <location>
        <begin position="597"/>
        <end position="608"/>
    </location>
</feature>
<evidence type="ECO:0000256" key="2">
    <source>
        <dbReference type="ARBA" id="ARBA00022448"/>
    </source>
</evidence>
<feature type="region of interest" description="Disordered" evidence="9">
    <location>
        <begin position="218"/>
        <end position="267"/>
    </location>
</feature>
<feature type="compositionally biased region" description="Polar residues" evidence="9">
    <location>
        <begin position="561"/>
        <end position="570"/>
    </location>
</feature>
<feature type="domain" description="SMP-LTD" evidence="11">
    <location>
        <begin position="833"/>
        <end position="1136"/>
    </location>
</feature>
<evidence type="ECO:0000313" key="13">
    <source>
        <dbReference type="Proteomes" id="UP001152759"/>
    </source>
</evidence>
<dbReference type="InterPro" id="IPR031468">
    <property type="entry name" value="SMP_LBD"/>
</dbReference>
<feature type="compositionally biased region" description="Basic and acidic residues" evidence="9">
    <location>
        <begin position="233"/>
        <end position="252"/>
    </location>
</feature>
<sequence length="1140" mass="129231">MLQNKNLCVQGLDKKRKSDPGAGSSSGNSNILVRYKAQLDDVQVEEINTPILPASSCDKREEEENQSSSESVSSCSSPKNVQNDGVEQNRDSSPIKYFHSRFKRSKTVDSGSPISSIPDQPVVGSDNRNYFSDWKGRFTKKVHELRESKVGRDSSFSDKDPEFLSPEPSPTAKSFDDPTYLSCGDTNNTDDIKSETENLTKAKRLEKLSLYLDSKLISQDGSKSPAPANTNETNEKRTEKELDKSSNEEKKSLGKKSSAPTKSNPSIRSYFKNRKRSYLIKGVVDAEKVEEAEEATVHYKMNQPEVSRQIPKEKPLSRRKISIEAFMLAVNWWKVFFGAVFFFFIHYNTPGYVSAFFAGFILSIELKNVIQMLQKMCGFQPMNCSDDMLFYTAFLNEEGVPVLSDSAIFNSLPEKIVHQDWMNELMDGDYSSECFQLSRTETVYVHLDGPILFISTPRFKIPKRAVWNEPQYKMLFNEKRMYVITDCCVDLVPEGLIRKRKWSRRFPIRIKLLPHSFIGACVRGKGQSTISDDATWVPAANYVSRSASDFSLNLSRVNSESTMNESQSKNAKGASHSADSENFRYKNRDGSIVMQEQPVQNKSFSRSPPSVRKQDNLKGAKMKSTSVDNIHRKVDEFFVGSESELPPASSSAQLDDDDEEFFDIEKTDEEEMGKESRNQLSYRGKKHIISSDEETLLLKRLCGFKEGQVESSSSPNQLEGHLMDEDDDIPSSQKKMSEEIQYLYLFCRTNRQKEAWFRYLSAATKFKISHGETKIEEREGLKVASNSLDGSEVPLPVRKSKYLSYMYNLQQNIVPKAPNDISIVNEDDCSPDVEIQLMWLNAIIGRVTHEFSKNSLICSLIKNKIQQKLRLVSLPRFMDALNVSNLEIEDVYPVIKRASRPTLDDRGIWVDLDVVYSGSSKLAIDTKLNLLKLKKVDAKTPISTSLTNLISPQVPLLPDDLPESLPRSAAFHSDVESESSGNSSDEDKLLEMALDAELENELGSGSNPSSKPRAQKKTGQKVLQFVDKFTSTKIFESFIENKYVKRVVENVSNTDLSLMVELKWLCGTLVINIPPPPADRIWIGFRNNPKMVLSCYPRFGETEVSYMEVSKWIRKLLIREMEKNLVLPNMEDILLPSELF</sequence>
<reference evidence="12" key="1">
    <citation type="submission" date="2021-12" db="EMBL/GenBank/DDBJ databases">
        <authorList>
            <person name="King R."/>
        </authorList>
    </citation>
    <scope>NUCLEOTIDE SEQUENCE</scope>
</reference>
<dbReference type="PANTHER" id="PTHR13466:SF0">
    <property type="entry name" value="SMP-LTD DOMAIN-CONTAINING PROTEIN"/>
    <property type="match status" value="1"/>
</dbReference>
<keyword evidence="2" id="KW-0813">Transport</keyword>
<accession>A0A9P0A439</accession>
<dbReference type="PROSITE" id="PS51847">
    <property type="entry name" value="SMP"/>
    <property type="match status" value="1"/>
</dbReference>
<keyword evidence="5 10" id="KW-1133">Transmembrane helix</keyword>
<evidence type="ECO:0000256" key="10">
    <source>
        <dbReference type="SAM" id="Phobius"/>
    </source>
</evidence>
<evidence type="ECO:0000313" key="12">
    <source>
        <dbReference type="EMBL" id="CAH0385331.1"/>
    </source>
</evidence>
<organism evidence="12 13">
    <name type="scientific">Bemisia tabaci</name>
    <name type="common">Sweetpotato whitefly</name>
    <name type="synonym">Aleurodes tabaci</name>
    <dbReference type="NCBI Taxonomy" id="7038"/>
    <lineage>
        <taxon>Eukaryota</taxon>
        <taxon>Metazoa</taxon>
        <taxon>Ecdysozoa</taxon>
        <taxon>Arthropoda</taxon>
        <taxon>Hexapoda</taxon>
        <taxon>Insecta</taxon>
        <taxon>Pterygota</taxon>
        <taxon>Neoptera</taxon>
        <taxon>Paraneoptera</taxon>
        <taxon>Hemiptera</taxon>
        <taxon>Sternorrhyncha</taxon>
        <taxon>Aleyrodoidea</taxon>
        <taxon>Aleyrodidae</taxon>
        <taxon>Aleyrodinae</taxon>
        <taxon>Bemisia</taxon>
    </lineage>
</organism>
<gene>
    <name evidence="12" type="ORF">BEMITA_LOCUS4569</name>
</gene>
<dbReference type="AlphaFoldDB" id="A0A9P0A439"/>
<feature type="compositionally biased region" description="Low complexity" evidence="9">
    <location>
        <begin position="66"/>
        <end position="77"/>
    </location>
</feature>
<dbReference type="PANTHER" id="PTHR13466">
    <property type="entry name" value="TEX2 PROTEIN-RELATED"/>
    <property type="match status" value="1"/>
</dbReference>
<feature type="transmembrane region" description="Helical" evidence="10">
    <location>
        <begin position="325"/>
        <end position="345"/>
    </location>
</feature>
<evidence type="ECO:0000256" key="6">
    <source>
        <dbReference type="ARBA" id="ARBA00023055"/>
    </source>
</evidence>
<comment type="subcellular location">
    <subcellularLocation>
        <location evidence="1">Endoplasmic reticulum membrane</location>
    </subcellularLocation>
</comment>
<dbReference type="GO" id="GO:0008289">
    <property type="term" value="F:lipid binding"/>
    <property type="evidence" value="ECO:0007669"/>
    <property type="project" value="UniProtKB-KW"/>
</dbReference>
<feature type="region of interest" description="Disordered" evidence="9">
    <location>
        <begin position="561"/>
        <end position="582"/>
    </location>
</feature>
<keyword evidence="7" id="KW-0446">Lipid-binding</keyword>